<feature type="domain" description="RRM" evidence="11">
    <location>
        <begin position="865"/>
        <end position="938"/>
    </location>
</feature>
<dbReference type="InterPro" id="IPR012677">
    <property type="entry name" value="Nucleotide-bd_a/b_plait_sf"/>
</dbReference>
<dbReference type="OMA" id="LWARYIL"/>
<dbReference type="CDD" id="cd12296">
    <property type="entry name" value="RRM1_Prp24"/>
    <property type="match status" value="1"/>
</dbReference>
<dbReference type="InterPro" id="IPR034397">
    <property type="entry name" value="Prp24_RRM1"/>
</dbReference>
<feature type="compositionally biased region" description="Polar residues" evidence="10">
    <location>
        <begin position="146"/>
        <end position="175"/>
    </location>
</feature>
<dbReference type="InterPro" id="IPR000504">
    <property type="entry name" value="RRM_dom"/>
</dbReference>
<dbReference type="Gene3D" id="3.30.70.330">
    <property type="match status" value="4"/>
</dbReference>
<protein>
    <recommendedName>
        <fullName evidence="8">U4/U6 snRNA-associated-splicing factor PRP24</fullName>
    </recommendedName>
</protein>
<dbReference type="EMBL" id="CP090166">
    <property type="protein sequence ID" value="UJO16017.1"/>
    <property type="molecule type" value="Genomic_DNA"/>
</dbReference>
<sequence length="1336" mass="148850">MDINALLSPDDSQRASASDSPTSSPQKRTSKPRAERPSGKRTGSGLSQEITRSPERITARPSPGANAVHSVRGTPSHPHHQQAFNVQSGTIAASNFRPSPPTSAPHPEQQGAYGHAPPHQQHQRPAVVHRPSSTPQMETLADLASMQRQQTTRAHSANNVNVRGNNKRSPINTPVHNIAAPPIARSISRQSLADLTMAEAPSQTPPPRDFTSHALSDEESKTVTELLNFLAENSYAYDQHVQLINLLHKGFVAHTQSGDPRSYALLNELRQAREAMDTRFAVGEAIWKDWLADEAMLARDSGERIGLIELFDRAVQDEPASVDIWQAYADWVQTNYTACYNLEGADLSKWTQEDLEMCKELFNKDLLKTVLERAIEPTRWRIDKSHFVWHRHAQLSGQDIPERPSEEDIRRIHGMFIERLKTPHGAREETMQDYWPFISKFEGSNWEAAVAQVNQMAEPAKIAYGLREEHEFKLQRAVENSDADAIRKAMDKYLKSERYAHKKPGPFDYDLRCALYERALLQFPTATDWWLDYVDFILTHSSNDSRSLLPVIERATRHCPWSGDLWARRILRADVEQKSREEIENTKHRATNGGLLDVGGMEELVKMLQQWCSYLRRHAFQPTSTEDDVDTAEVGITMALEDVQQAGTKIYGNGFQGDPLFRLEQVQIKFYTQARRFNDARNIYRQLSKKHGNSYDFWAKHYNWELWFWGYDRINDARRVETADNGPDLASAVCREALRQRNMDWPDKMLEMYLYHFQQHESGAKLQSALADAREYANRLAAKRAREAEEAAALAVSQQEELATAVQQETAAHGGEKRKRDDELQVNGDVNKRPKTAETTTKEDVAKTEPSASASAQVKRDRENNTITLRNLPADVEEVDIKKFFRDCGNPPSINVLREKDTASATVEFESEEDVLAAKTRNGKELNGHEVRISSGSQSTLYVTNYPEAYDENSIRGLFESYGEIVSIRLPSLKFNSRRRFCYVQFLTAEDAKAAEAAMDGKKLDGLHTLLAQISNPDAAKQRGGAKVEGREVFAKNIDREQGEERIKEHFAQYGTLEKVHLLRKPNDELSGIGFFVYTSADEASAAVAGINNKPFADRIVHAELSNTKGRAAPTDRAHKEDIIVKRPGVISASPEPSGRRGSDTSMPVAKPVAKPEYTGDSKARKVAIFNVPDTVNDARIRTTLEKYGPIVKIQLRRDKAGAIVEYENVKDAFNVHQGVDVTSLGPEAKTGDVGDLLALGKVKKQPATANGSSDAPTRNASLAFVPSAASRGRGGGQRGGVGGRRGGLGFKRGGGAPPTAPPAPSGGGGTKSNSDFRSMLEASKKDKEAAQKDHE</sequence>
<dbReference type="GO" id="GO:0005688">
    <property type="term" value="C:U6 snRNP"/>
    <property type="evidence" value="ECO:0007669"/>
    <property type="project" value="UniProtKB-ARBA"/>
</dbReference>
<feature type="compositionally biased region" description="Basic and acidic residues" evidence="10">
    <location>
        <begin position="814"/>
        <end position="823"/>
    </location>
</feature>
<evidence type="ECO:0000256" key="6">
    <source>
        <dbReference type="ARBA" id="ARBA00023242"/>
    </source>
</evidence>
<dbReference type="CDD" id="cd00590">
    <property type="entry name" value="RRM_SF"/>
    <property type="match status" value="1"/>
</dbReference>
<feature type="compositionally biased region" description="Polar residues" evidence="10">
    <location>
        <begin position="14"/>
        <end position="27"/>
    </location>
</feature>
<keyword evidence="5" id="KW-0508">mRNA splicing</keyword>
<dbReference type="SMART" id="SM00361">
    <property type="entry name" value="RRM_1"/>
    <property type="match status" value="2"/>
</dbReference>
<proteinExistence type="predicted"/>
<feature type="compositionally biased region" description="Gly residues" evidence="10">
    <location>
        <begin position="1273"/>
        <end position="1297"/>
    </location>
</feature>
<dbReference type="InterPro" id="IPR031766">
    <property type="entry name" value="RRM_occluded"/>
</dbReference>
<dbReference type="InterPro" id="IPR011990">
    <property type="entry name" value="TPR-like_helical_dom_sf"/>
</dbReference>
<dbReference type="OrthoDB" id="360390at2759"/>
<evidence type="ECO:0000256" key="7">
    <source>
        <dbReference type="ARBA" id="ARBA00093374"/>
    </source>
</evidence>
<dbReference type="SUPFAM" id="SSF54928">
    <property type="entry name" value="RNA-binding domain, RBD"/>
    <property type="match status" value="3"/>
</dbReference>
<dbReference type="GO" id="GO:0008380">
    <property type="term" value="P:RNA splicing"/>
    <property type="evidence" value="ECO:0007669"/>
    <property type="project" value="UniProtKB-KW"/>
</dbReference>
<keyword evidence="4 9" id="KW-0694">RNA-binding</keyword>
<dbReference type="PANTHER" id="PTHR24012">
    <property type="entry name" value="RNA BINDING PROTEIN"/>
    <property type="match status" value="1"/>
</dbReference>
<dbReference type="Pfam" id="PF16842">
    <property type="entry name" value="RRM_occluded"/>
    <property type="match status" value="1"/>
</dbReference>
<evidence type="ECO:0000256" key="1">
    <source>
        <dbReference type="ARBA" id="ARBA00004123"/>
    </source>
</evidence>
<feature type="compositionally biased region" description="Polar residues" evidence="10">
    <location>
        <begin position="82"/>
        <end position="97"/>
    </location>
</feature>
<dbReference type="GeneID" id="71984384"/>
<feature type="compositionally biased region" description="Basic and acidic residues" evidence="10">
    <location>
        <begin position="1323"/>
        <end position="1336"/>
    </location>
</feature>
<feature type="region of interest" description="Disordered" evidence="10">
    <location>
        <begin position="1"/>
        <end position="180"/>
    </location>
</feature>
<feature type="region of interest" description="Disordered" evidence="10">
    <location>
        <begin position="198"/>
        <end position="217"/>
    </location>
</feature>
<evidence type="ECO:0000313" key="12">
    <source>
        <dbReference type="EMBL" id="UJO16017.1"/>
    </source>
</evidence>
<evidence type="ECO:0000256" key="10">
    <source>
        <dbReference type="SAM" id="MobiDB-lite"/>
    </source>
</evidence>
<dbReference type="InterPro" id="IPR003107">
    <property type="entry name" value="HAT"/>
</dbReference>
<evidence type="ECO:0000313" key="13">
    <source>
        <dbReference type="Proteomes" id="UP000756132"/>
    </source>
</evidence>
<name>A0A9Q8LEP7_PASFU</name>
<comment type="function">
    <text evidence="7">Functions as a recycling factor of the spliceosome, a machinery that forms on each precursor-messenger RNA (pre-mRNA) and catalyzes the removal of introns. Chaperones the re-annealing of U4 and U6 snRNAs (small nuclear RNAs) released from previous rounds of splicing, an initial step in reforming the U4/U6-U5 tri-snRNP (small nuclear ribonucleoprotein) that can reassemble into another spliceosome complex; this step involves binding U6 and facilitating the unwinding of the U6 internal stem loop, followed by base-pairing of U6 to U4.</text>
</comment>
<feature type="region of interest" description="Disordered" evidence="10">
    <location>
        <begin position="1130"/>
        <end position="1158"/>
    </location>
</feature>
<organism evidence="12 13">
    <name type="scientific">Passalora fulva</name>
    <name type="common">Tomato leaf mold</name>
    <name type="synonym">Cladosporium fulvum</name>
    <dbReference type="NCBI Taxonomy" id="5499"/>
    <lineage>
        <taxon>Eukaryota</taxon>
        <taxon>Fungi</taxon>
        <taxon>Dikarya</taxon>
        <taxon>Ascomycota</taxon>
        <taxon>Pezizomycotina</taxon>
        <taxon>Dothideomycetes</taxon>
        <taxon>Dothideomycetidae</taxon>
        <taxon>Mycosphaerellales</taxon>
        <taxon>Mycosphaerellaceae</taxon>
        <taxon>Fulvia</taxon>
    </lineage>
</organism>
<feature type="region of interest" description="Disordered" evidence="10">
    <location>
        <begin position="1266"/>
        <end position="1336"/>
    </location>
</feature>
<dbReference type="GO" id="GO:0006397">
    <property type="term" value="P:mRNA processing"/>
    <property type="evidence" value="ECO:0007669"/>
    <property type="project" value="UniProtKB-KW"/>
</dbReference>
<dbReference type="FunFam" id="3.30.70.330:FF:000365">
    <property type="entry name" value="U4/U6 snRNA-associated-splicing factor PRP24"/>
    <property type="match status" value="1"/>
</dbReference>
<evidence type="ECO:0000256" key="8">
    <source>
        <dbReference type="ARBA" id="ARBA00093627"/>
    </source>
</evidence>
<evidence type="ECO:0000256" key="9">
    <source>
        <dbReference type="PROSITE-ProRule" id="PRU00176"/>
    </source>
</evidence>
<dbReference type="Gene3D" id="1.25.40.10">
    <property type="entry name" value="Tetratricopeptide repeat domain"/>
    <property type="match status" value="2"/>
</dbReference>
<keyword evidence="2" id="KW-0507">mRNA processing</keyword>
<keyword evidence="3" id="KW-0677">Repeat</keyword>
<dbReference type="GO" id="GO:0003723">
    <property type="term" value="F:RNA binding"/>
    <property type="evidence" value="ECO:0007669"/>
    <property type="project" value="UniProtKB-UniRule"/>
</dbReference>
<evidence type="ECO:0000259" key="11">
    <source>
        <dbReference type="PROSITE" id="PS50102"/>
    </source>
</evidence>
<feature type="domain" description="RRM" evidence="11">
    <location>
        <begin position="939"/>
        <end position="1017"/>
    </location>
</feature>
<evidence type="ECO:0000256" key="3">
    <source>
        <dbReference type="ARBA" id="ARBA00022737"/>
    </source>
</evidence>
<dbReference type="InterPro" id="IPR003954">
    <property type="entry name" value="RRM_euk-type"/>
</dbReference>
<keyword evidence="13" id="KW-1185">Reference proteome</keyword>
<evidence type="ECO:0000256" key="2">
    <source>
        <dbReference type="ARBA" id="ARBA00022664"/>
    </source>
</evidence>
<dbReference type="Pfam" id="PF00076">
    <property type="entry name" value="RRM_1"/>
    <property type="match status" value="3"/>
</dbReference>
<reference evidence="12" key="1">
    <citation type="submission" date="2021-12" db="EMBL/GenBank/DDBJ databases">
        <authorList>
            <person name="Zaccaron A."/>
            <person name="Stergiopoulos I."/>
        </authorList>
    </citation>
    <scope>NUCLEOTIDE SEQUENCE</scope>
    <source>
        <strain evidence="12">Race5_Kim</strain>
    </source>
</reference>
<gene>
    <name evidence="12" type="ORF">CLAFUR5_04506</name>
</gene>
<feature type="region of interest" description="Disordered" evidence="10">
    <location>
        <begin position="804"/>
        <end position="865"/>
    </location>
</feature>
<dbReference type="SMART" id="SM00360">
    <property type="entry name" value="RRM"/>
    <property type="match status" value="4"/>
</dbReference>
<evidence type="ECO:0000256" key="5">
    <source>
        <dbReference type="ARBA" id="ARBA00023187"/>
    </source>
</evidence>
<evidence type="ECO:0000256" key="4">
    <source>
        <dbReference type="ARBA" id="ARBA00022884"/>
    </source>
</evidence>
<comment type="subcellular location">
    <subcellularLocation>
        <location evidence="1">Nucleus</location>
    </subcellularLocation>
</comment>
<dbReference type="SMART" id="SM00386">
    <property type="entry name" value="HAT"/>
    <property type="match status" value="3"/>
</dbReference>
<feature type="domain" description="RRM" evidence="11">
    <location>
        <begin position="1031"/>
        <end position="1108"/>
    </location>
</feature>
<feature type="compositionally biased region" description="Basic and acidic residues" evidence="10">
    <location>
        <begin position="830"/>
        <end position="847"/>
    </location>
</feature>
<accession>A0A9Q8LEP7</accession>
<dbReference type="InterPro" id="IPR035979">
    <property type="entry name" value="RBD_domain_sf"/>
</dbReference>
<dbReference type="Proteomes" id="UP000756132">
    <property type="component" value="Chromosome 4"/>
</dbReference>
<reference evidence="12" key="2">
    <citation type="journal article" date="2022" name="Microb. Genom.">
        <title>A chromosome-scale genome assembly of the tomato pathogen Cladosporium fulvum reveals a compartmentalized genome architecture and the presence of a dispensable chromosome.</title>
        <authorList>
            <person name="Zaccaron A.Z."/>
            <person name="Chen L.H."/>
            <person name="Samaras A."/>
            <person name="Stergiopoulos I."/>
        </authorList>
    </citation>
    <scope>NUCLEOTIDE SEQUENCE</scope>
    <source>
        <strain evidence="12">Race5_Kim</strain>
    </source>
</reference>
<dbReference type="SUPFAM" id="SSF48452">
    <property type="entry name" value="TPR-like"/>
    <property type="match status" value="1"/>
</dbReference>
<dbReference type="KEGG" id="ffu:CLAFUR5_04506"/>
<keyword evidence="6" id="KW-0539">Nucleus</keyword>
<feature type="domain" description="RRM" evidence="11">
    <location>
        <begin position="1165"/>
        <end position="1245"/>
    </location>
</feature>
<dbReference type="PROSITE" id="PS50102">
    <property type="entry name" value="RRM"/>
    <property type="match status" value="4"/>
</dbReference>
<dbReference type="RefSeq" id="XP_047760383.1">
    <property type="nucleotide sequence ID" value="XM_047903654.1"/>
</dbReference>